<dbReference type="PIRSF" id="PIRSF027391">
    <property type="entry name" value="Hpre_diP_synt_I"/>
    <property type="match status" value="1"/>
</dbReference>
<feature type="transmembrane region" description="Helical" evidence="1">
    <location>
        <begin position="132"/>
        <end position="153"/>
    </location>
</feature>
<keyword evidence="1" id="KW-1133">Transmembrane helix</keyword>
<reference evidence="2 3" key="1">
    <citation type="submission" date="2024-01" db="EMBL/GenBank/DDBJ databases">
        <title>Complete genome sequence of Citroniella saccharovorans strain M6.X9, isolated from human fecal sample.</title>
        <authorList>
            <person name="Cheng G."/>
            <person name="Westerholm M."/>
            <person name="Schnurer A."/>
        </authorList>
    </citation>
    <scope>NUCLEOTIDE SEQUENCE [LARGE SCALE GENOMIC DNA]</scope>
    <source>
        <strain evidence="2 3">DSM 29873</strain>
    </source>
</reference>
<evidence type="ECO:0000313" key="2">
    <source>
        <dbReference type="EMBL" id="MEB3429884.1"/>
    </source>
</evidence>
<protein>
    <submittedName>
        <fullName evidence="2">Gx transporter family protein</fullName>
    </submittedName>
</protein>
<accession>A0AAW9MZH0</accession>
<dbReference type="AlphaFoldDB" id="A0AAW9MZH0"/>
<keyword evidence="3" id="KW-1185">Reference proteome</keyword>
<evidence type="ECO:0000313" key="3">
    <source>
        <dbReference type="Proteomes" id="UP001357733"/>
    </source>
</evidence>
<comment type="caution">
    <text evidence="2">The sequence shown here is derived from an EMBL/GenBank/DDBJ whole genome shotgun (WGS) entry which is preliminary data.</text>
</comment>
<sequence>MKKLSFLSLMVAMALSLSVIESLIPLPFIAPGVKLGISNIVILICIVFFGFKDSLIVGVLKSILLMLVTGAVTSFFYSLAGSLLSVISMNFAYKKIKSLSLIGVSLIGSSFHSIGQLLVASIMLENIKMFNYLPILLLVGIFSGYFVGISSIFTCEKLKKINIFNELMVDNNEKKQLR</sequence>
<dbReference type="Proteomes" id="UP001357733">
    <property type="component" value="Unassembled WGS sequence"/>
</dbReference>
<dbReference type="RefSeq" id="WP_324620039.1">
    <property type="nucleotide sequence ID" value="NZ_JAYKOT010000003.1"/>
</dbReference>
<name>A0AAW9MZH0_9FIRM</name>
<dbReference type="Gene3D" id="1.10.1760.20">
    <property type="match status" value="1"/>
</dbReference>
<organism evidence="2 3">
    <name type="scientific">Citroniella saccharovorans</name>
    <dbReference type="NCBI Taxonomy" id="2053367"/>
    <lineage>
        <taxon>Bacteria</taxon>
        <taxon>Bacillati</taxon>
        <taxon>Bacillota</taxon>
        <taxon>Tissierellia</taxon>
        <taxon>Tissierellales</taxon>
        <taxon>Peptoniphilaceae</taxon>
        <taxon>Citroniella</taxon>
    </lineage>
</organism>
<dbReference type="InterPro" id="IPR010898">
    <property type="entry name" value="Hpre_diP_synth_I"/>
</dbReference>
<keyword evidence="1" id="KW-0472">Membrane</keyword>
<dbReference type="Pfam" id="PF07456">
    <property type="entry name" value="Hpre_diP_synt_I"/>
    <property type="match status" value="1"/>
</dbReference>
<feature type="transmembrane region" description="Helical" evidence="1">
    <location>
        <begin position="99"/>
        <end position="120"/>
    </location>
</feature>
<evidence type="ECO:0000256" key="1">
    <source>
        <dbReference type="SAM" id="Phobius"/>
    </source>
</evidence>
<proteinExistence type="predicted"/>
<feature type="transmembrane region" description="Helical" evidence="1">
    <location>
        <begin position="32"/>
        <end position="51"/>
    </location>
</feature>
<keyword evidence="1" id="KW-0812">Transmembrane</keyword>
<feature type="transmembrane region" description="Helical" evidence="1">
    <location>
        <begin position="63"/>
        <end position="87"/>
    </location>
</feature>
<dbReference type="InterPro" id="IPR014535">
    <property type="entry name" value="Hpre_diP_synt_I"/>
</dbReference>
<dbReference type="EMBL" id="JAYKOT010000003">
    <property type="protein sequence ID" value="MEB3429884.1"/>
    <property type="molecule type" value="Genomic_DNA"/>
</dbReference>
<gene>
    <name evidence="2" type="ORF">VLK81_07675</name>
</gene>